<dbReference type="PANTHER" id="PTHR47615">
    <property type="entry name" value="COILED-COIL DOMAIN-CONTAINING PROTEIN 158"/>
    <property type="match status" value="1"/>
</dbReference>
<dbReference type="PANTHER" id="PTHR47615:SF1">
    <property type="entry name" value="COILED-COIL DOMAIN-CONTAINING PROTEIN 158"/>
    <property type="match status" value="1"/>
</dbReference>
<evidence type="ECO:0000313" key="3">
    <source>
        <dbReference type="EMBL" id="KAK7934345.1"/>
    </source>
</evidence>
<evidence type="ECO:0008006" key="5">
    <source>
        <dbReference type="Google" id="ProtNLM"/>
    </source>
</evidence>
<feature type="coiled-coil region" evidence="1">
    <location>
        <begin position="195"/>
        <end position="237"/>
    </location>
</feature>
<feature type="region of interest" description="Disordered" evidence="2">
    <location>
        <begin position="525"/>
        <end position="545"/>
    </location>
</feature>
<proteinExistence type="predicted"/>
<comment type="caution">
    <text evidence="3">The sequence shown here is derived from an EMBL/GenBank/DDBJ whole genome shotgun (WGS) entry which is preliminary data.</text>
</comment>
<feature type="region of interest" description="Disordered" evidence="2">
    <location>
        <begin position="554"/>
        <end position="573"/>
    </location>
</feature>
<evidence type="ECO:0000256" key="2">
    <source>
        <dbReference type="SAM" id="MobiDB-lite"/>
    </source>
</evidence>
<keyword evidence="4" id="KW-1185">Reference proteome</keyword>
<feature type="coiled-coil region" evidence="1">
    <location>
        <begin position="331"/>
        <end position="488"/>
    </location>
</feature>
<keyword evidence="1" id="KW-0175">Coiled coil</keyword>
<dbReference type="EMBL" id="JBBPFD010000003">
    <property type="protein sequence ID" value="KAK7934345.1"/>
    <property type="molecule type" value="Genomic_DNA"/>
</dbReference>
<organism evidence="3 4">
    <name type="scientific">Mugilogobius chulae</name>
    <name type="common">yellowstripe goby</name>
    <dbReference type="NCBI Taxonomy" id="88201"/>
    <lineage>
        <taxon>Eukaryota</taxon>
        <taxon>Metazoa</taxon>
        <taxon>Chordata</taxon>
        <taxon>Craniata</taxon>
        <taxon>Vertebrata</taxon>
        <taxon>Euteleostomi</taxon>
        <taxon>Actinopterygii</taxon>
        <taxon>Neopterygii</taxon>
        <taxon>Teleostei</taxon>
        <taxon>Neoteleostei</taxon>
        <taxon>Acanthomorphata</taxon>
        <taxon>Gobiaria</taxon>
        <taxon>Gobiiformes</taxon>
        <taxon>Gobioidei</taxon>
        <taxon>Gobiidae</taxon>
        <taxon>Gobionellinae</taxon>
        <taxon>Mugilogobius</taxon>
    </lineage>
</organism>
<evidence type="ECO:0000256" key="1">
    <source>
        <dbReference type="SAM" id="Coils"/>
    </source>
</evidence>
<sequence>MNEAAGQQETLEDPLMEMLTELQRVQINKNISEHRLKDSKEHVKEMEKMLHLLEEVKITKMYGEQRLQKTEEDGILLDRKIGQLEKMLQKNHKQCTHKNTAITSKGKRTILKQKGNIIHLLQIKLIKNQKNKIIQINCIVTLIDCIDQEMAVLAEKLSFFSSSSVSLITKLELLKKLVEKQSLYDAQVTEIKTTLSSHEQNFNFLEEDLTCLQIQLLNVLLEQKTQEEKQSQELLAKETSIESQTSDSDSQIKLKHNIQQADQYRRTSENLLQDIHLLNKQLNHLKVDILHLRTEFDHYKSCLADVDHNKHKLQVSEVEHSRHDQEEILAKQQLSINLETQDMQLRNLTEKHKELQLLYSCMNKEKEGVILQLQIHLKNVQRELEEAKSTLRTLEHKDNNGLQMAQCMQKKITDKRQLIDSLDSKILILEETNKKLCEEKLQQNFENKRQFHELALVRTEKKHLAKELEDAKLRNKYLSEQLNELETVFHKLDILIAFFIDCQKIIQQQDQKPFHLNPNLGLQEEGPLSDIGSQPFKEQDGRKKHRLHIVDTSGDSVCRRGTTSDRQHSSAFESHHHIAKLKKIVQHNVFNEEPLTSSETMTSPQLFGRRSPVHILLTSDLNS</sequence>
<name>A0AAW0PQQ7_9GOBI</name>
<protein>
    <recommendedName>
        <fullName evidence="5">Coiled-coil domain containing 158</fullName>
    </recommendedName>
</protein>
<feature type="compositionally biased region" description="Basic and acidic residues" evidence="2">
    <location>
        <begin position="562"/>
        <end position="573"/>
    </location>
</feature>
<gene>
    <name evidence="3" type="ORF">WMY93_005241</name>
</gene>
<evidence type="ECO:0000313" key="4">
    <source>
        <dbReference type="Proteomes" id="UP001460270"/>
    </source>
</evidence>
<accession>A0AAW0PQQ7</accession>
<dbReference type="Proteomes" id="UP001460270">
    <property type="component" value="Unassembled WGS sequence"/>
</dbReference>
<dbReference type="AlphaFoldDB" id="A0AAW0PQQ7"/>
<dbReference type="Pfam" id="PF15921">
    <property type="entry name" value="CCDC158"/>
    <property type="match status" value="1"/>
</dbReference>
<dbReference type="InterPro" id="IPR031809">
    <property type="entry name" value="CCDC158"/>
</dbReference>
<reference evidence="4" key="1">
    <citation type="submission" date="2024-04" db="EMBL/GenBank/DDBJ databases">
        <title>Salinicola lusitanus LLJ914,a marine bacterium isolated from the Okinawa Trough.</title>
        <authorList>
            <person name="Li J."/>
        </authorList>
    </citation>
    <scope>NUCLEOTIDE SEQUENCE [LARGE SCALE GENOMIC DNA]</scope>
</reference>